<dbReference type="PANTHER" id="PTHR22726">
    <property type="entry name" value="METALLOENDOPEPTIDASE OMA1"/>
    <property type="match status" value="1"/>
</dbReference>
<dbReference type="InterPro" id="IPR001915">
    <property type="entry name" value="Peptidase_M48"/>
</dbReference>
<evidence type="ECO:0000256" key="1">
    <source>
        <dbReference type="ARBA" id="ARBA00001947"/>
    </source>
</evidence>
<keyword evidence="5" id="KW-0862">Zinc</keyword>
<dbReference type="CDD" id="cd07324">
    <property type="entry name" value="M48C_Oma1-like"/>
    <property type="match status" value="1"/>
</dbReference>
<proteinExistence type="predicted"/>
<keyword evidence="10" id="KW-1185">Reference proteome</keyword>
<sequence length="625" mass="66669">MSLRRHRWLIALAVTAGIAAPYIAPAQAAAPLPDVPFAVARAQGERMLRMLVEHYGVVRDSLWRRDVDMVIRRLVRATGVPNFDVEWQIVGDPEMNASAMPGHVLVVNAGLLAAVDTIVRREVPNDPVRRRARRQAYVAAVLGHEIAHATLGHPDSTLREALAGRQGFDIDQVPEQVLAENAERLLADATVMRDLERSRAHESAADRAGALYLLRAGWTIQTAMDFFGVLDSLERAARHEAGPATTHEIRWFLSHPHSARRAADLEMLRARLRGDQATFDDALTLVQTGKALDSAVVMLDSVLVDFPELPQVHHARAVALERMWSDGASVAALRVRAAFPTYDTPFIQSVRGSVGDERLLERARAAYHEVLVRARLPYALANLAVLDAYAGDVPLALARSDSARRLAPNDTSVAVNRAVVLYLAGEPAQARALLAPIARGDSSAEAVYDFARASLAAGDTAAARAAFLHYRALDPRSSWGRAAGDALALTATAARRTDATAASNSAAPPMVMGITLGTRHDGVLAALGSPDASGRGNGALVLHYESRGLAVALGPDGSVVAIGVRAPATVAFDGVTVGMPLAQVAARLGAPVGRSGDAFVFDRGRWLLFVTPAGGLVESLVMATR</sequence>
<keyword evidence="3" id="KW-0479">Metal-binding</keyword>
<name>W0RRL1_9BACT</name>
<dbReference type="OrthoDB" id="334714at2"/>
<keyword evidence="7" id="KW-0732">Signal</keyword>
<dbReference type="eggNOG" id="COG4784">
    <property type="taxonomic scope" value="Bacteria"/>
</dbReference>
<dbReference type="EMBL" id="CP007130">
    <property type="protein sequence ID" value="AHG93331.1"/>
    <property type="molecule type" value="Genomic_DNA"/>
</dbReference>
<dbReference type="GO" id="GO:0051603">
    <property type="term" value="P:proteolysis involved in protein catabolic process"/>
    <property type="evidence" value="ECO:0007669"/>
    <property type="project" value="TreeGrafter"/>
</dbReference>
<accession>W0RRL1</accession>
<evidence type="ECO:0000256" key="2">
    <source>
        <dbReference type="ARBA" id="ARBA00022670"/>
    </source>
</evidence>
<dbReference type="GO" id="GO:0016020">
    <property type="term" value="C:membrane"/>
    <property type="evidence" value="ECO:0007669"/>
    <property type="project" value="TreeGrafter"/>
</dbReference>
<dbReference type="AlphaFoldDB" id="W0RRL1"/>
<reference evidence="9 10" key="1">
    <citation type="journal article" date="2014" name="Genome Announc.">
        <title>Genome Sequence and Methylome of Soil Bacterium Gemmatirosa kalamazoonensis KBS708T, a Member of the Rarely Cultivated Gemmatimonadetes Phylum.</title>
        <authorList>
            <person name="Debruyn J.M."/>
            <person name="Radosevich M."/>
            <person name="Wommack K.E."/>
            <person name="Polson S.W."/>
            <person name="Hauser L.J."/>
            <person name="Fawaz M.N."/>
            <person name="Korlach J."/>
            <person name="Tsai Y.C."/>
        </authorList>
    </citation>
    <scope>NUCLEOTIDE SEQUENCE [LARGE SCALE GENOMIC DNA]</scope>
    <source>
        <strain evidence="9 10">KBS708</strain>
        <plasmid evidence="10">Plasmid 2</plasmid>
    </source>
</reference>
<dbReference type="PANTHER" id="PTHR22726:SF1">
    <property type="entry name" value="METALLOENDOPEPTIDASE OMA1, MITOCHONDRIAL"/>
    <property type="match status" value="1"/>
</dbReference>
<evidence type="ECO:0000256" key="3">
    <source>
        <dbReference type="ARBA" id="ARBA00022723"/>
    </source>
</evidence>
<dbReference type="Gene3D" id="1.25.40.10">
    <property type="entry name" value="Tetratricopeptide repeat domain"/>
    <property type="match status" value="1"/>
</dbReference>
<dbReference type="InterPro" id="IPR011990">
    <property type="entry name" value="TPR-like_helical_dom_sf"/>
</dbReference>
<feature type="domain" description="Peptidase M48" evidence="8">
    <location>
        <begin position="65"/>
        <end position="266"/>
    </location>
</feature>
<comment type="cofactor">
    <cofactor evidence="1">
        <name>Zn(2+)</name>
        <dbReference type="ChEBI" id="CHEBI:29105"/>
    </cofactor>
</comment>
<dbReference type="InterPro" id="IPR051156">
    <property type="entry name" value="Mito/Outer_Membr_Metalloprot"/>
</dbReference>
<keyword evidence="9" id="KW-0614">Plasmid</keyword>
<feature type="signal peptide" evidence="7">
    <location>
        <begin position="1"/>
        <end position="28"/>
    </location>
</feature>
<dbReference type="GO" id="GO:0004222">
    <property type="term" value="F:metalloendopeptidase activity"/>
    <property type="evidence" value="ECO:0007669"/>
    <property type="project" value="InterPro"/>
</dbReference>
<evidence type="ECO:0000259" key="8">
    <source>
        <dbReference type="Pfam" id="PF01435"/>
    </source>
</evidence>
<feature type="chain" id="PRO_5004795886" evidence="7">
    <location>
        <begin position="29"/>
        <end position="625"/>
    </location>
</feature>
<evidence type="ECO:0000313" key="9">
    <source>
        <dbReference type="EMBL" id="AHG93331.1"/>
    </source>
</evidence>
<protein>
    <submittedName>
        <fullName evidence="9">Peptidase M48 Ste24p</fullName>
    </submittedName>
</protein>
<dbReference type="InParanoid" id="W0RRL1"/>
<dbReference type="Gene3D" id="3.30.2010.10">
    <property type="entry name" value="Metalloproteases ('zincins'), catalytic domain"/>
    <property type="match status" value="1"/>
</dbReference>
<evidence type="ECO:0000313" key="10">
    <source>
        <dbReference type="Proteomes" id="UP000019151"/>
    </source>
</evidence>
<gene>
    <name evidence="9" type="ORF">J421_5796</name>
</gene>
<dbReference type="RefSeq" id="WP_025414637.1">
    <property type="nucleotide sequence ID" value="NZ_CP007130.1"/>
</dbReference>
<dbReference type="Pfam" id="PF01435">
    <property type="entry name" value="Peptidase_M48"/>
    <property type="match status" value="1"/>
</dbReference>
<geneLocation type="plasmid" evidence="9 10">
    <name>2</name>
</geneLocation>
<organism evidence="9 10">
    <name type="scientific">Gemmatirosa kalamazoonensis</name>
    <dbReference type="NCBI Taxonomy" id="861299"/>
    <lineage>
        <taxon>Bacteria</taxon>
        <taxon>Pseudomonadati</taxon>
        <taxon>Gemmatimonadota</taxon>
        <taxon>Gemmatimonadia</taxon>
        <taxon>Gemmatimonadales</taxon>
        <taxon>Gemmatimonadaceae</taxon>
        <taxon>Gemmatirosa</taxon>
    </lineage>
</organism>
<evidence type="ECO:0000256" key="4">
    <source>
        <dbReference type="ARBA" id="ARBA00022801"/>
    </source>
</evidence>
<keyword evidence="2" id="KW-0645">Protease</keyword>
<dbReference type="Proteomes" id="UP000019151">
    <property type="component" value="Plasmid 2"/>
</dbReference>
<keyword evidence="6" id="KW-0482">Metalloprotease</keyword>
<dbReference type="PATRIC" id="fig|861299.3.peg.5843"/>
<evidence type="ECO:0000256" key="6">
    <source>
        <dbReference type="ARBA" id="ARBA00023049"/>
    </source>
</evidence>
<dbReference type="HOGENOM" id="CLU_437279_0_0_0"/>
<evidence type="ECO:0000256" key="5">
    <source>
        <dbReference type="ARBA" id="ARBA00022833"/>
    </source>
</evidence>
<dbReference type="GO" id="GO:0046872">
    <property type="term" value="F:metal ion binding"/>
    <property type="evidence" value="ECO:0007669"/>
    <property type="project" value="UniProtKB-KW"/>
</dbReference>
<evidence type="ECO:0000256" key="7">
    <source>
        <dbReference type="SAM" id="SignalP"/>
    </source>
</evidence>
<keyword evidence="4" id="KW-0378">Hydrolase</keyword>
<dbReference type="SUPFAM" id="SSF48452">
    <property type="entry name" value="TPR-like"/>
    <property type="match status" value="1"/>
</dbReference>
<dbReference type="KEGG" id="gba:J421_5796"/>